<keyword evidence="2" id="KW-1185">Reference proteome</keyword>
<name>A0A5Q2U8D3_9CAUD</name>
<organism evidence="1 2">
    <name type="scientific">Bacteriophage Titan-X</name>
    <dbReference type="NCBI Taxonomy" id="2662140"/>
    <lineage>
        <taxon>Viruses</taxon>
        <taxon>Duplodnaviria</taxon>
        <taxon>Heunggongvirae</taxon>
        <taxon>Uroviricota</taxon>
        <taxon>Caudoviricetes</taxon>
        <taxon>Autographivirales</taxon>
        <taxon>Autonotataviridae</taxon>
        <taxon>Gujervirinae</taxon>
        <taxon>Pradovirus</taxon>
        <taxon>Pradovirus titanX</taxon>
    </lineage>
</organism>
<dbReference type="EMBL" id="MN478375">
    <property type="protein sequence ID" value="QGH45036.1"/>
    <property type="molecule type" value="Genomic_DNA"/>
</dbReference>
<dbReference type="Proteomes" id="UP000395019">
    <property type="component" value="Segment"/>
</dbReference>
<accession>A0A5Q2U8D3</accession>
<evidence type="ECO:0000313" key="1">
    <source>
        <dbReference type="EMBL" id="QGH45036.1"/>
    </source>
</evidence>
<proteinExistence type="predicted"/>
<evidence type="ECO:0000313" key="2">
    <source>
        <dbReference type="Proteomes" id="UP000395019"/>
    </source>
</evidence>
<protein>
    <submittedName>
        <fullName evidence="1">Uncharacterized protein</fullName>
    </submittedName>
</protein>
<sequence>MEHRVNLRCTRDEAIALRTALHIATRLCALLPHGYGNRNWSEQFDKLHADMAKGAVDILPGAPAFSDNIIAVIREHGEHPDDKLLRELLGGLLGGPFDLIASRPSGGKSQLKQDMLRAMLDDVGMVDALGPFLFTAPVTGRTTIAEVGQSQNLRKLPDVLMDDQSARHVGLTASQTGLVNKPAPRKWVVQFLMTGAQGWRRVEGGSDTATAAYESRNEAYRQMRARAKNLGYPLERYRVVPEGTAEGKEKDRGFYTAEFFTKHALHKHQLGWNTSTVVGLTGTFPTAEGAQAAIDAHVGNNPARLRRYRVKWHQSKA</sequence>
<reference evidence="1 2" key="1">
    <citation type="submission" date="2019-09" db="EMBL/GenBank/DDBJ databases">
        <title>Phages that infect the bacterial plant pathogen.</title>
        <authorList>
            <person name="Lightbourn L."/>
            <person name="Amarillas L."/>
            <person name="Estrada M."/>
            <person name="Leon R."/>
            <person name="Leon J."/>
        </authorList>
    </citation>
    <scope>NUCLEOTIDE SEQUENCE [LARGE SCALE GENOMIC DNA]</scope>
</reference>